<dbReference type="GeneID" id="90532203"/>
<dbReference type="Pfam" id="PF00135">
    <property type="entry name" value="COesterase"/>
    <property type="match status" value="1"/>
</dbReference>
<organism evidence="5 6">
    <name type="scientific">Neglectibacter timonensis</name>
    <dbReference type="NCBI Taxonomy" id="1776382"/>
    <lineage>
        <taxon>Bacteria</taxon>
        <taxon>Bacillati</taxon>
        <taxon>Bacillota</taxon>
        <taxon>Clostridia</taxon>
        <taxon>Eubacteriales</taxon>
        <taxon>Oscillospiraceae</taxon>
        <taxon>Neglectibacter</taxon>
    </lineage>
</organism>
<dbReference type="SUPFAM" id="SSF53474">
    <property type="entry name" value="alpha/beta-Hydrolases"/>
    <property type="match status" value="1"/>
</dbReference>
<evidence type="ECO:0000313" key="6">
    <source>
        <dbReference type="Proteomes" id="UP001524473"/>
    </source>
</evidence>
<evidence type="ECO:0000259" key="4">
    <source>
        <dbReference type="Pfam" id="PF00135"/>
    </source>
</evidence>
<comment type="similarity">
    <text evidence="1 3">Belongs to the type-B carboxylesterase/lipase family.</text>
</comment>
<sequence>MYNKIIREFVCSETEPVVQTTAGKIRGYKANEVYAFLGIRYAVAERFLPPEPVPYWDGVLDTQDYGFVCPTKPETTTVGNLAFPKRYWLANENCQYLNVWTKYLDTDAKRPVVVWLHGGGFAHGSCLELECYDGENMCRYGNVVQVSLNHRLNIYGYLDLSDYGPEFEHSGIAGMEDIVAALQWIHDNIAQFGGDPGNVTIFGESGGGAKVRALMQMASADRLYHRAIIDSGILPKGDMTPQQEKAQAKQFAEKIVHAAGGLERLRRLTNGELLAAMDAVAGEGIINWMPVPCTGSYIGEWFNAGFREESLSIPVIAGSVFTELVPRPKEINEKNALSEQERYTAVVQAFGKQAAPAICDAFRKAYPEFNLYYASMIDCMVRRPTAEFCLKRVSAGGKHTYNFVFAHETYYKGGLLSTHADELAFVFHNVEYIGALYGGEETFRLQDEFFYSFMAFAATGDPNNEKISKWKPVCLDEHNCFVFSKLSGNRVAHDETLMELVAGSSKHAIPHFLRKENENHK</sequence>
<dbReference type="InterPro" id="IPR002018">
    <property type="entry name" value="CarbesteraseB"/>
</dbReference>
<dbReference type="EC" id="3.1.1.-" evidence="3"/>
<evidence type="ECO:0000256" key="1">
    <source>
        <dbReference type="ARBA" id="ARBA00005964"/>
    </source>
</evidence>
<accession>A0ABT1S0Z4</accession>
<dbReference type="Gene3D" id="3.40.50.1820">
    <property type="entry name" value="alpha/beta hydrolase"/>
    <property type="match status" value="1"/>
</dbReference>
<gene>
    <name evidence="5" type="ORF">NE695_11765</name>
</gene>
<keyword evidence="2 3" id="KW-0378">Hydrolase</keyword>
<dbReference type="EMBL" id="JANFZH010000026">
    <property type="protein sequence ID" value="MCQ4840587.1"/>
    <property type="molecule type" value="Genomic_DNA"/>
</dbReference>
<dbReference type="InterPro" id="IPR050309">
    <property type="entry name" value="Type-B_Carboxylest/Lipase"/>
</dbReference>
<feature type="domain" description="Carboxylesterase type B" evidence="4">
    <location>
        <begin position="15"/>
        <end position="479"/>
    </location>
</feature>
<dbReference type="InterPro" id="IPR029058">
    <property type="entry name" value="AB_hydrolase_fold"/>
</dbReference>
<reference evidence="5 6" key="1">
    <citation type="submission" date="2022-06" db="EMBL/GenBank/DDBJ databases">
        <title>Isolation of gut microbiota from human fecal samples.</title>
        <authorList>
            <person name="Pamer E.G."/>
            <person name="Barat B."/>
            <person name="Waligurski E."/>
            <person name="Medina S."/>
            <person name="Paddock L."/>
            <person name="Mostad J."/>
        </authorList>
    </citation>
    <scope>NUCLEOTIDE SEQUENCE [LARGE SCALE GENOMIC DNA]</scope>
    <source>
        <strain evidence="5 6">DFI.9.73</strain>
    </source>
</reference>
<comment type="caution">
    <text evidence="5">The sequence shown here is derived from an EMBL/GenBank/DDBJ whole genome shotgun (WGS) entry which is preliminary data.</text>
</comment>
<dbReference type="Proteomes" id="UP001524473">
    <property type="component" value="Unassembled WGS sequence"/>
</dbReference>
<dbReference type="RefSeq" id="WP_066863287.1">
    <property type="nucleotide sequence ID" value="NZ_CABKVV010000013.1"/>
</dbReference>
<proteinExistence type="inferred from homology"/>
<evidence type="ECO:0000256" key="3">
    <source>
        <dbReference type="RuleBase" id="RU361235"/>
    </source>
</evidence>
<evidence type="ECO:0000256" key="2">
    <source>
        <dbReference type="ARBA" id="ARBA00022801"/>
    </source>
</evidence>
<dbReference type="PROSITE" id="PS00122">
    <property type="entry name" value="CARBOXYLESTERASE_B_1"/>
    <property type="match status" value="1"/>
</dbReference>
<dbReference type="InterPro" id="IPR019826">
    <property type="entry name" value="Carboxylesterase_B_AS"/>
</dbReference>
<evidence type="ECO:0000313" key="5">
    <source>
        <dbReference type="EMBL" id="MCQ4840587.1"/>
    </source>
</evidence>
<dbReference type="PANTHER" id="PTHR11559">
    <property type="entry name" value="CARBOXYLESTERASE"/>
    <property type="match status" value="1"/>
</dbReference>
<name>A0ABT1S0Z4_9FIRM</name>
<protein>
    <recommendedName>
        <fullName evidence="3">Carboxylic ester hydrolase</fullName>
        <ecNumber evidence="3">3.1.1.-</ecNumber>
    </recommendedName>
</protein>
<keyword evidence="6" id="KW-1185">Reference proteome</keyword>